<dbReference type="SUPFAM" id="SSF51905">
    <property type="entry name" value="FAD/NAD(P)-binding domain"/>
    <property type="match status" value="1"/>
</dbReference>
<dbReference type="OrthoDB" id="269227at2759"/>
<dbReference type="InterPro" id="IPR036188">
    <property type="entry name" value="FAD/NAD-bd_sf"/>
</dbReference>
<dbReference type="GO" id="GO:0050660">
    <property type="term" value="F:flavin adenine dinucleotide binding"/>
    <property type="evidence" value="ECO:0007669"/>
    <property type="project" value="InterPro"/>
</dbReference>
<evidence type="ECO:0000256" key="4">
    <source>
        <dbReference type="ARBA" id="ARBA00022827"/>
    </source>
</evidence>
<evidence type="ECO:0000256" key="5">
    <source>
        <dbReference type="SAM" id="MobiDB-lite"/>
    </source>
</evidence>
<evidence type="ECO:0000313" key="8">
    <source>
        <dbReference type="EMBL" id="CAD7652331.1"/>
    </source>
</evidence>
<sequence length="283" mass="31957">MIAVSQLTFKLLVLSWITARRQLIHDKSTSRETWDNSYDFIVVGAGAAGAVVANKLSECKSVRVLLLEAGGAQSAVYNDIPGMVDYIYPNGINYWNYYSESSPNFGQQYPGGRMKEPRGKTLGGSTTHNDMIYNRGNRRVYDEWANTYGAVGWSYKDLLPVFKKWENNTDPTVVESNPGYHGTRGPIQVSTPKSPDKIFETLFEVFNDLGYSYTDINGANQGGYMLTQHFITGQGFRSGTDRHYRRPQPRSHRDKGGEVSNIYLKFTKDTVEFGLSWQPGYYD</sequence>
<dbReference type="Pfam" id="PF00732">
    <property type="entry name" value="GMC_oxred_N"/>
    <property type="match status" value="1"/>
</dbReference>
<accession>A0A7R9M2N8</accession>
<comment type="cofactor">
    <cofactor evidence="1">
        <name>FAD</name>
        <dbReference type="ChEBI" id="CHEBI:57692"/>
    </cofactor>
</comment>
<dbReference type="EMBL" id="OC920245">
    <property type="protein sequence ID" value="CAD7652331.1"/>
    <property type="molecule type" value="Genomic_DNA"/>
</dbReference>
<evidence type="ECO:0000256" key="3">
    <source>
        <dbReference type="ARBA" id="ARBA00022630"/>
    </source>
</evidence>
<dbReference type="InterPro" id="IPR000172">
    <property type="entry name" value="GMC_OxRdtase_N"/>
</dbReference>
<keyword evidence="6" id="KW-0732">Signal</keyword>
<name>A0A7R9M2N8_9ACAR</name>
<dbReference type="Gene3D" id="3.30.560.10">
    <property type="entry name" value="Glucose Oxidase, domain 3"/>
    <property type="match status" value="1"/>
</dbReference>
<reference evidence="8" key="1">
    <citation type="submission" date="2020-11" db="EMBL/GenBank/DDBJ databases">
        <authorList>
            <person name="Tran Van P."/>
        </authorList>
    </citation>
    <scope>NUCLEOTIDE SEQUENCE</scope>
</reference>
<feature type="compositionally biased region" description="Basic residues" evidence="5">
    <location>
        <begin position="243"/>
        <end position="253"/>
    </location>
</feature>
<evidence type="ECO:0000256" key="2">
    <source>
        <dbReference type="ARBA" id="ARBA00010790"/>
    </source>
</evidence>
<proteinExistence type="inferred from homology"/>
<dbReference type="AlphaFoldDB" id="A0A7R9M2N8"/>
<evidence type="ECO:0000313" key="9">
    <source>
        <dbReference type="Proteomes" id="UP000728032"/>
    </source>
</evidence>
<comment type="similarity">
    <text evidence="2">Belongs to the GMC oxidoreductase family.</text>
</comment>
<feature type="domain" description="Glucose-methanol-choline oxidoreductase N-terminal" evidence="7">
    <location>
        <begin position="38"/>
        <end position="247"/>
    </location>
</feature>
<dbReference type="PANTHER" id="PTHR11552">
    <property type="entry name" value="GLUCOSE-METHANOL-CHOLINE GMC OXIDOREDUCTASE"/>
    <property type="match status" value="1"/>
</dbReference>
<feature type="chain" id="PRO_5035592192" description="Glucose-methanol-choline oxidoreductase N-terminal domain-containing protein" evidence="6">
    <location>
        <begin position="20"/>
        <end position="283"/>
    </location>
</feature>
<dbReference type="GO" id="GO:0016614">
    <property type="term" value="F:oxidoreductase activity, acting on CH-OH group of donors"/>
    <property type="evidence" value="ECO:0007669"/>
    <property type="project" value="InterPro"/>
</dbReference>
<evidence type="ECO:0000256" key="1">
    <source>
        <dbReference type="ARBA" id="ARBA00001974"/>
    </source>
</evidence>
<keyword evidence="9" id="KW-1185">Reference proteome</keyword>
<evidence type="ECO:0000256" key="6">
    <source>
        <dbReference type="SAM" id="SignalP"/>
    </source>
</evidence>
<keyword evidence="4" id="KW-0274">FAD</keyword>
<dbReference type="Gene3D" id="3.50.50.60">
    <property type="entry name" value="FAD/NAD(P)-binding domain"/>
    <property type="match status" value="1"/>
</dbReference>
<evidence type="ECO:0000259" key="7">
    <source>
        <dbReference type="Pfam" id="PF00732"/>
    </source>
</evidence>
<dbReference type="EMBL" id="CAJPVJ010005420">
    <property type="protein sequence ID" value="CAG2169518.1"/>
    <property type="molecule type" value="Genomic_DNA"/>
</dbReference>
<feature type="signal peptide" evidence="6">
    <location>
        <begin position="1"/>
        <end position="19"/>
    </location>
</feature>
<feature type="region of interest" description="Disordered" evidence="5">
    <location>
        <begin position="237"/>
        <end position="258"/>
    </location>
</feature>
<organism evidence="8">
    <name type="scientific">Oppiella nova</name>
    <dbReference type="NCBI Taxonomy" id="334625"/>
    <lineage>
        <taxon>Eukaryota</taxon>
        <taxon>Metazoa</taxon>
        <taxon>Ecdysozoa</taxon>
        <taxon>Arthropoda</taxon>
        <taxon>Chelicerata</taxon>
        <taxon>Arachnida</taxon>
        <taxon>Acari</taxon>
        <taxon>Acariformes</taxon>
        <taxon>Sarcoptiformes</taxon>
        <taxon>Oribatida</taxon>
        <taxon>Brachypylina</taxon>
        <taxon>Oppioidea</taxon>
        <taxon>Oppiidae</taxon>
        <taxon>Oppiella</taxon>
    </lineage>
</organism>
<gene>
    <name evidence="8" type="ORF">ONB1V03_LOCUS8995</name>
</gene>
<dbReference type="InterPro" id="IPR012132">
    <property type="entry name" value="GMC_OxRdtase"/>
</dbReference>
<dbReference type="Proteomes" id="UP000728032">
    <property type="component" value="Unassembled WGS sequence"/>
</dbReference>
<keyword evidence="3" id="KW-0285">Flavoprotein</keyword>
<dbReference type="PANTHER" id="PTHR11552:SF147">
    <property type="entry name" value="CHOLINE DEHYDROGENASE, MITOCHONDRIAL"/>
    <property type="match status" value="1"/>
</dbReference>
<protein>
    <recommendedName>
        <fullName evidence="7">Glucose-methanol-choline oxidoreductase N-terminal domain-containing protein</fullName>
    </recommendedName>
</protein>